<dbReference type="Proteomes" id="UP000547528">
    <property type="component" value="Unassembled WGS sequence"/>
</dbReference>
<evidence type="ECO:0000256" key="4">
    <source>
        <dbReference type="ARBA" id="ARBA00023136"/>
    </source>
</evidence>
<dbReference type="EMBL" id="JACIBT010000001">
    <property type="protein sequence ID" value="MBB3666622.1"/>
    <property type="molecule type" value="Genomic_DNA"/>
</dbReference>
<proteinExistence type="predicted"/>
<evidence type="ECO:0000256" key="5">
    <source>
        <dbReference type="SAM" id="MobiDB-lite"/>
    </source>
</evidence>
<comment type="caution">
    <text evidence="8">The sequence shown here is derived from an EMBL/GenBank/DDBJ whole genome shotgun (WGS) entry which is preliminary data.</text>
</comment>
<keyword evidence="3 6" id="KW-1133">Transmembrane helix</keyword>
<comment type="subcellular location">
    <subcellularLocation>
        <location evidence="1">Membrane</location>
        <topology evidence="1">Multi-pass membrane protein</topology>
    </subcellularLocation>
</comment>
<dbReference type="PANTHER" id="PTHR43229:SF3">
    <property type="entry name" value="ABC-TYPE MULTIDRUG TRANSPORT SYSTEM, PERMEASE COMPONENT"/>
    <property type="match status" value="1"/>
</dbReference>
<evidence type="ECO:0000256" key="3">
    <source>
        <dbReference type="ARBA" id="ARBA00022989"/>
    </source>
</evidence>
<dbReference type="InterPro" id="IPR051784">
    <property type="entry name" value="Nod_factor_ABC_transporter"/>
</dbReference>
<dbReference type="RefSeq" id="WP_183357051.1">
    <property type="nucleotide sequence ID" value="NZ_BAABKR010000005.1"/>
</dbReference>
<feature type="transmembrane region" description="Helical" evidence="6">
    <location>
        <begin position="264"/>
        <end position="283"/>
    </location>
</feature>
<protein>
    <submittedName>
        <fullName evidence="8">ABC-2 type transport system permease protein</fullName>
    </submittedName>
</protein>
<dbReference type="GO" id="GO:0140359">
    <property type="term" value="F:ABC-type transporter activity"/>
    <property type="evidence" value="ECO:0007669"/>
    <property type="project" value="InterPro"/>
</dbReference>
<feature type="compositionally biased region" description="Low complexity" evidence="5">
    <location>
        <begin position="8"/>
        <end position="18"/>
    </location>
</feature>
<evidence type="ECO:0000313" key="8">
    <source>
        <dbReference type="EMBL" id="MBB3666622.1"/>
    </source>
</evidence>
<feature type="transmembrane region" description="Helical" evidence="6">
    <location>
        <begin position="92"/>
        <end position="117"/>
    </location>
</feature>
<reference evidence="8 9" key="1">
    <citation type="submission" date="2020-08" db="EMBL/GenBank/DDBJ databases">
        <title>Sequencing the genomes of 1000 actinobacteria strains.</title>
        <authorList>
            <person name="Klenk H.-P."/>
        </authorList>
    </citation>
    <scope>NUCLEOTIDE SEQUENCE [LARGE SCALE GENOMIC DNA]</scope>
    <source>
        <strain evidence="8 9">DSM 28238</strain>
    </source>
</reference>
<keyword evidence="4 6" id="KW-0472">Membrane</keyword>
<feature type="domain" description="ABC-2 type transporter transmembrane" evidence="7">
    <location>
        <begin position="100"/>
        <end position="279"/>
    </location>
</feature>
<gene>
    <name evidence="8" type="ORF">FHX47_000215</name>
</gene>
<keyword evidence="2 6" id="KW-0812">Transmembrane</keyword>
<feature type="transmembrane region" description="Helical" evidence="6">
    <location>
        <begin position="174"/>
        <end position="196"/>
    </location>
</feature>
<accession>A0A7W5XNG2</accession>
<dbReference type="GO" id="GO:0016020">
    <property type="term" value="C:membrane"/>
    <property type="evidence" value="ECO:0007669"/>
    <property type="project" value="UniProtKB-SubCell"/>
</dbReference>
<dbReference type="InterPro" id="IPR013525">
    <property type="entry name" value="ABC2_TM"/>
</dbReference>
<feature type="transmembrane region" description="Helical" evidence="6">
    <location>
        <begin position="138"/>
        <end position="162"/>
    </location>
</feature>
<sequence length="286" mass="30507">MSEKAIPTTASTADASTTPEQPAPRQPAPGKPASAQLDPARATLWASFSSLMRWQLSGIGTALPLIVVIQAMLAAGIVVGFGFIIPDITDETALFLSTGAPAMLLLTIGLVVVPQAVSRMRTDGTFEFMRSLPVPRPLMLLVDLTVWTAIALPGLAIGVLVAQLRYDLDLSINWPLLIVSALLVTVMATAVGYAIAVSIKPMIAQLLSQVLVFFVMLFSPITFPASQLPEWFQSVHQFLPVQAGADMLRAGLASDTYTATGRDALVLALWCAVAVVITLRALMRRK</sequence>
<dbReference type="Pfam" id="PF12698">
    <property type="entry name" value="ABC2_membrane_3"/>
    <property type="match status" value="1"/>
</dbReference>
<keyword evidence="9" id="KW-1185">Reference proteome</keyword>
<evidence type="ECO:0000259" key="7">
    <source>
        <dbReference type="Pfam" id="PF12698"/>
    </source>
</evidence>
<feature type="transmembrane region" description="Helical" evidence="6">
    <location>
        <begin position="203"/>
        <end position="223"/>
    </location>
</feature>
<name>A0A7W5XNG2_9MICC</name>
<evidence type="ECO:0000256" key="6">
    <source>
        <dbReference type="SAM" id="Phobius"/>
    </source>
</evidence>
<dbReference type="AlphaFoldDB" id="A0A7W5XNG2"/>
<feature type="region of interest" description="Disordered" evidence="5">
    <location>
        <begin position="1"/>
        <end position="35"/>
    </location>
</feature>
<evidence type="ECO:0000256" key="2">
    <source>
        <dbReference type="ARBA" id="ARBA00022692"/>
    </source>
</evidence>
<dbReference type="PANTHER" id="PTHR43229">
    <property type="entry name" value="NODULATION PROTEIN J"/>
    <property type="match status" value="1"/>
</dbReference>
<feature type="transmembrane region" description="Helical" evidence="6">
    <location>
        <begin position="62"/>
        <end position="86"/>
    </location>
</feature>
<feature type="compositionally biased region" description="Pro residues" evidence="5">
    <location>
        <begin position="21"/>
        <end position="30"/>
    </location>
</feature>
<evidence type="ECO:0000313" key="9">
    <source>
        <dbReference type="Proteomes" id="UP000547528"/>
    </source>
</evidence>
<evidence type="ECO:0000256" key="1">
    <source>
        <dbReference type="ARBA" id="ARBA00004141"/>
    </source>
</evidence>
<organism evidence="8 9">
    <name type="scientific">Garicola koreensis</name>
    <dbReference type="NCBI Taxonomy" id="1262554"/>
    <lineage>
        <taxon>Bacteria</taxon>
        <taxon>Bacillati</taxon>
        <taxon>Actinomycetota</taxon>
        <taxon>Actinomycetes</taxon>
        <taxon>Micrococcales</taxon>
        <taxon>Micrococcaceae</taxon>
        <taxon>Garicola</taxon>
    </lineage>
</organism>